<evidence type="ECO:0000256" key="7">
    <source>
        <dbReference type="ARBA" id="ARBA00023157"/>
    </source>
</evidence>
<dbReference type="CDD" id="cd03467">
    <property type="entry name" value="Rieske"/>
    <property type="match status" value="1"/>
</dbReference>
<dbReference type="PROSITE" id="PS51257">
    <property type="entry name" value="PROKAR_LIPOPROTEIN"/>
    <property type="match status" value="1"/>
</dbReference>
<keyword evidence="4" id="KW-0479">Metal-binding</keyword>
<dbReference type="Gene3D" id="2.102.10.10">
    <property type="entry name" value="Rieske [2Fe-2S] iron-sulphur domain"/>
    <property type="match status" value="1"/>
</dbReference>
<evidence type="ECO:0000313" key="12">
    <source>
        <dbReference type="EMBL" id="MDN4520933.1"/>
    </source>
</evidence>
<dbReference type="Pfam" id="PF00355">
    <property type="entry name" value="Rieske"/>
    <property type="match status" value="1"/>
</dbReference>
<keyword evidence="6" id="KW-0411">Iron-sulfur</keyword>
<feature type="chain" id="PRO_5045369809" description="Cytochrome bc1 complex Rieske iron-sulfur subunit" evidence="10">
    <location>
        <begin position="23"/>
        <end position="141"/>
    </location>
</feature>
<dbReference type="RefSeq" id="WP_011781032.1">
    <property type="nucleotide sequence ID" value="NZ_CP070380.1"/>
</dbReference>
<keyword evidence="13" id="KW-1185">Reference proteome</keyword>
<dbReference type="PROSITE" id="PS51318">
    <property type="entry name" value="TAT"/>
    <property type="match status" value="1"/>
</dbReference>
<dbReference type="PRINTS" id="PR00162">
    <property type="entry name" value="RIESKE"/>
</dbReference>
<feature type="domain" description="Rieske" evidence="11">
    <location>
        <begin position="51"/>
        <end position="140"/>
    </location>
</feature>
<dbReference type="InterPro" id="IPR017941">
    <property type="entry name" value="Rieske_2Fe-2S"/>
</dbReference>
<evidence type="ECO:0000256" key="8">
    <source>
        <dbReference type="ARBA" id="ARBA00029586"/>
    </source>
</evidence>
<evidence type="ECO:0000256" key="10">
    <source>
        <dbReference type="SAM" id="SignalP"/>
    </source>
</evidence>
<name>A0ABT8HJJ6_MYCAO</name>
<evidence type="ECO:0000256" key="9">
    <source>
        <dbReference type="ARBA" id="ARBA00034078"/>
    </source>
</evidence>
<proteinExistence type="predicted"/>
<keyword evidence="7" id="KW-1015">Disulfide bond</keyword>
<accession>A0ABT8HJJ6</accession>
<evidence type="ECO:0000256" key="2">
    <source>
        <dbReference type="ARBA" id="ARBA00015816"/>
    </source>
</evidence>
<dbReference type="InterPro" id="IPR036922">
    <property type="entry name" value="Rieske_2Fe-2S_sf"/>
</dbReference>
<reference evidence="12" key="1">
    <citation type="submission" date="2023-07" db="EMBL/GenBank/DDBJ databases">
        <title>Degradation of tert-butanol by M. austroafricanum TBA100.</title>
        <authorList>
            <person name="Helbich S."/>
            <person name="Vainshtein Y."/>
        </authorList>
    </citation>
    <scope>NUCLEOTIDE SEQUENCE</scope>
    <source>
        <strain evidence="12">TBA100</strain>
    </source>
</reference>
<evidence type="ECO:0000256" key="1">
    <source>
        <dbReference type="ARBA" id="ARBA00002494"/>
    </source>
</evidence>
<evidence type="ECO:0000256" key="6">
    <source>
        <dbReference type="ARBA" id="ARBA00023014"/>
    </source>
</evidence>
<keyword evidence="5" id="KW-0408">Iron</keyword>
<comment type="function">
    <text evidence="1">Iron-sulfur subunit of the cytochrome bc1 complex, an essential component of the respiratory electron transport chain required for ATP synthesis. The bc1 complex catalyzes the oxidation of menaquinol and the reduction of cytochrome c in the respiratory chain. The bc1 complex operates through a Q-cycle mechanism that couples electron transfer to generation of the proton gradient that drives ATP synthesis.</text>
</comment>
<organism evidence="12 13">
    <name type="scientific">Mycolicibacterium austroafricanum</name>
    <name type="common">Mycobacterium austroafricanum</name>
    <dbReference type="NCBI Taxonomy" id="39687"/>
    <lineage>
        <taxon>Bacteria</taxon>
        <taxon>Bacillati</taxon>
        <taxon>Actinomycetota</taxon>
        <taxon>Actinomycetes</taxon>
        <taxon>Mycobacteriales</taxon>
        <taxon>Mycobacteriaceae</taxon>
        <taxon>Mycolicibacterium</taxon>
    </lineage>
</organism>
<dbReference type="InterPro" id="IPR005805">
    <property type="entry name" value="Rieske_Fe-S_prot_C"/>
</dbReference>
<evidence type="ECO:0000256" key="5">
    <source>
        <dbReference type="ARBA" id="ARBA00023004"/>
    </source>
</evidence>
<comment type="cofactor">
    <cofactor evidence="9">
        <name>[2Fe-2S] cluster</name>
        <dbReference type="ChEBI" id="CHEBI:190135"/>
    </cofactor>
</comment>
<gene>
    <name evidence="12" type="ORF">QYF68_24380</name>
</gene>
<keyword evidence="10" id="KW-0732">Signal</keyword>
<sequence>MSLSRRHALLGTGITLAASAVAGCATYGRSVTPAPAAPESPGPEETTETTAALAATADVPVGSGIVVGDVVLTQPNTGEFKAFSAVCTHAGCTVSEVIGASITCPCHGSSFHLDGTVATGPAKRALDTTPITVQGDSITRA</sequence>
<comment type="caution">
    <text evidence="12">The sequence shown here is derived from an EMBL/GenBank/DDBJ whole genome shotgun (WGS) entry which is preliminary data.</text>
</comment>
<protein>
    <recommendedName>
        <fullName evidence="2">Cytochrome bc1 complex Rieske iron-sulfur subunit</fullName>
    </recommendedName>
    <alternativeName>
        <fullName evidence="8">Cytochrome bc1 reductase complex subunit QcrA</fullName>
    </alternativeName>
</protein>
<dbReference type="Proteomes" id="UP001172687">
    <property type="component" value="Unassembled WGS sequence"/>
</dbReference>
<dbReference type="PROSITE" id="PS51296">
    <property type="entry name" value="RIESKE"/>
    <property type="match status" value="1"/>
</dbReference>
<evidence type="ECO:0000256" key="3">
    <source>
        <dbReference type="ARBA" id="ARBA00022714"/>
    </source>
</evidence>
<dbReference type="InterPro" id="IPR006311">
    <property type="entry name" value="TAT_signal"/>
</dbReference>
<dbReference type="InterPro" id="IPR014349">
    <property type="entry name" value="Rieske_Fe-S_prot"/>
</dbReference>
<evidence type="ECO:0000313" key="13">
    <source>
        <dbReference type="Proteomes" id="UP001172687"/>
    </source>
</evidence>
<evidence type="ECO:0000256" key="4">
    <source>
        <dbReference type="ARBA" id="ARBA00022723"/>
    </source>
</evidence>
<dbReference type="SUPFAM" id="SSF50022">
    <property type="entry name" value="ISP domain"/>
    <property type="match status" value="1"/>
</dbReference>
<evidence type="ECO:0000259" key="11">
    <source>
        <dbReference type="PROSITE" id="PS51296"/>
    </source>
</evidence>
<dbReference type="EMBL" id="JAUHTC010000084">
    <property type="protein sequence ID" value="MDN4520933.1"/>
    <property type="molecule type" value="Genomic_DNA"/>
</dbReference>
<feature type="signal peptide" evidence="10">
    <location>
        <begin position="1"/>
        <end position="22"/>
    </location>
</feature>
<keyword evidence="3" id="KW-0001">2Fe-2S</keyword>
<dbReference type="PANTHER" id="PTHR10134">
    <property type="entry name" value="CYTOCHROME B-C1 COMPLEX SUBUNIT RIESKE, MITOCHONDRIAL"/>
    <property type="match status" value="1"/>
</dbReference>